<comment type="similarity">
    <text evidence="2 8 9">Belongs to the dihydrofolate reductase family.</text>
</comment>
<dbReference type="InterPro" id="IPR017925">
    <property type="entry name" value="DHFR_CS"/>
</dbReference>
<dbReference type="PROSITE" id="PS51330">
    <property type="entry name" value="DHFR_2"/>
    <property type="match status" value="1"/>
</dbReference>
<feature type="domain" description="DHFR" evidence="11">
    <location>
        <begin position="8"/>
        <end position="172"/>
    </location>
</feature>
<dbReference type="Proteomes" id="UP000194137">
    <property type="component" value="Chromosome"/>
</dbReference>
<dbReference type="PROSITE" id="PS00075">
    <property type="entry name" value="DHFR_1"/>
    <property type="match status" value="1"/>
</dbReference>
<organism evidence="12 13">
    <name type="scientific">Pseudorhodoplanes sinuspersici</name>
    <dbReference type="NCBI Taxonomy" id="1235591"/>
    <lineage>
        <taxon>Bacteria</taxon>
        <taxon>Pseudomonadati</taxon>
        <taxon>Pseudomonadota</taxon>
        <taxon>Alphaproteobacteria</taxon>
        <taxon>Hyphomicrobiales</taxon>
        <taxon>Pseudorhodoplanes</taxon>
    </lineage>
</organism>
<dbReference type="UniPathway" id="UPA00077">
    <property type="reaction ID" value="UER00158"/>
</dbReference>
<sequence length="181" mass="19840">MAASNRVPIMLVVAVAENGVIGRDNQLPWRIKSDLKYFRAITMNKPVVMGRKTYVSIGKPLPGRTNIVVSRRDDFTAAGVLVAPGIDQALAAARGDALRRGTHEIAVIGGTEIFRQTLPVADRLVLTQVHANPDGDTYFPAIDPAIWREIDRKPQSQGPDDEYGFTIVNYRRRDDQGSGAS</sequence>
<dbReference type="GO" id="GO:0046655">
    <property type="term" value="P:folic acid metabolic process"/>
    <property type="evidence" value="ECO:0007669"/>
    <property type="project" value="TreeGrafter"/>
</dbReference>
<dbReference type="GO" id="GO:0046452">
    <property type="term" value="P:dihydrofolate metabolic process"/>
    <property type="evidence" value="ECO:0007669"/>
    <property type="project" value="TreeGrafter"/>
</dbReference>
<proteinExistence type="inferred from homology"/>
<evidence type="ECO:0000256" key="8">
    <source>
        <dbReference type="PIRNR" id="PIRNR000194"/>
    </source>
</evidence>
<dbReference type="EMBL" id="CP021112">
    <property type="protein sequence ID" value="ARQ02966.1"/>
    <property type="molecule type" value="Genomic_DNA"/>
</dbReference>
<dbReference type="AlphaFoldDB" id="A0A1W7A043"/>
<dbReference type="EC" id="1.5.1.3" evidence="3 8"/>
<dbReference type="Pfam" id="PF00186">
    <property type="entry name" value="DHFR_1"/>
    <property type="match status" value="1"/>
</dbReference>
<dbReference type="RefSeq" id="WP_086091421.1">
    <property type="nucleotide sequence ID" value="NZ_CP021112.1"/>
</dbReference>
<dbReference type="InterPro" id="IPR012259">
    <property type="entry name" value="DHFR"/>
</dbReference>
<dbReference type="FunFam" id="3.40.430.10:FF:000001">
    <property type="entry name" value="Dihydrofolate reductase"/>
    <property type="match status" value="1"/>
</dbReference>
<dbReference type="GO" id="GO:0005829">
    <property type="term" value="C:cytosol"/>
    <property type="evidence" value="ECO:0007669"/>
    <property type="project" value="TreeGrafter"/>
</dbReference>
<comment type="pathway">
    <text evidence="1 8">Cofactor biosynthesis; tetrahydrofolate biosynthesis; 5,6,7,8-tetrahydrofolate from 7,8-dihydrofolate: step 1/1.</text>
</comment>
<dbReference type="InterPro" id="IPR001796">
    <property type="entry name" value="DHFR_dom"/>
</dbReference>
<dbReference type="PIRSF" id="PIRSF000194">
    <property type="entry name" value="DHFR"/>
    <property type="match status" value="1"/>
</dbReference>
<accession>A0A1W7A043</accession>
<dbReference type="InterPro" id="IPR024072">
    <property type="entry name" value="DHFR-like_dom_sf"/>
</dbReference>
<dbReference type="PANTHER" id="PTHR48069">
    <property type="entry name" value="DIHYDROFOLATE REDUCTASE"/>
    <property type="match status" value="1"/>
</dbReference>
<dbReference type="Gene3D" id="3.40.430.10">
    <property type="entry name" value="Dihydrofolate Reductase, subunit A"/>
    <property type="match status" value="1"/>
</dbReference>
<evidence type="ECO:0000259" key="11">
    <source>
        <dbReference type="PROSITE" id="PS51330"/>
    </source>
</evidence>
<feature type="region of interest" description="Disordered" evidence="10">
    <location>
        <begin position="152"/>
        <end position="181"/>
    </location>
</feature>
<dbReference type="STRING" id="1235591.CAK95_14595"/>
<keyword evidence="6 8" id="KW-0560">Oxidoreductase</keyword>
<evidence type="ECO:0000256" key="6">
    <source>
        <dbReference type="ARBA" id="ARBA00023002"/>
    </source>
</evidence>
<dbReference type="CDD" id="cd00209">
    <property type="entry name" value="DHFR"/>
    <property type="match status" value="1"/>
</dbReference>
<evidence type="ECO:0000256" key="1">
    <source>
        <dbReference type="ARBA" id="ARBA00004903"/>
    </source>
</evidence>
<keyword evidence="13" id="KW-1185">Reference proteome</keyword>
<evidence type="ECO:0000256" key="5">
    <source>
        <dbReference type="ARBA" id="ARBA00022857"/>
    </source>
</evidence>
<evidence type="ECO:0000256" key="9">
    <source>
        <dbReference type="RuleBase" id="RU004474"/>
    </source>
</evidence>
<feature type="compositionally biased region" description="Basic and acidic residues" evidence="10">
    <location>
        <begin position="171"/>
        <end position="181"/>
    </location>
</feature>
<name>A0A1W7A043_9HYPH</name>
<dbReference type="GO" id="GO:0006730">
    <property type="term" value="P:one-carbon metabolic process"/>
    <property type="evidence" value="ECO:0007669"/>
    <property type="project" value="UniProtKB-KW"/>
</dbReference>
<dbReference type="GO" id="GO:0016301">
    <property type="term" value="F:kinase activity"/>
    <property type="evidence" value="ECO:0007669"/>
    <property type="project" value="UniProtKB-KW"/>
</dbReference>
<evidence type="ECO:0000256" key="10">
    <source>
        <dbReference type="SAM" id="MobiDB-lite"/>
    </source>
</evidence>
<dbReference type="SUPFAM" id="SSF53597">
    <property type="entry name" value="Dihydrofolate reductase-like"/>
    <property type="match status" value="1"/>
</dbReference>
<dbReference type="KEGG" id="psin:CAK95_14595"/>
<dbReference type="GO" id="GO:0004146">
    <property type="term" value="F:dihydrofolate reductase activity"/>
    <property type="evidence" value="ECO:0007669"/>
    <property type="project" value="UniProtKB-EC"/>
</dbReference>
<dbReference type="GO" id="GO:0070401">
    <property type="term" value="F:NADP+ binding"/>
    <property type="evidence" value="ECO:0007669"/>
    <property type="project" value="UniProtKB-ARBA"/>
</dbReference>
<evidence type="ECO:0000313" key="12">
    <source>
        <dbReference type="EMBL" id="ARQ02966.1"/>
    </source>
</evidence>
<comment type="function">
    <text evidence="7 8">Key enzyme in folate metabolism. Catalyzes an essential reaction for de novo glycine and purine synthesis, and for DNA precursor synthesis.</text>
</comment>
<evidence type="ECO:0000256" key="3">
    <source>
        <dbReference type="ARBA" id="ARBA00012856"/>
    </source>
</evidence>
<evidence type="ECO:0000256" key="4">
    <source>
        <dbReference type="ARBA" id="ARBA00022563"/>
    </source>
</evidence>
<protein>
    <recommendedName>
        <fullName evidence="3 8">Dihydrofolate reductase</fullName>
        <ecNumber evidence="3 8">1.5.1.3</ecNumber>
    </recommendedName>
</protein>
<evidence type="ECO:0000256" key="7">
    <source>
        <dbReference type="ARBA" id="ARBA00025067"/>
    </source>
</evidence>
<keyword evidence="12" id="KW-0808">Transferase</keyword>
<evidence type="ECO:0000256" key="2">
    <source>
        <dbReference type="ARBA" id="ARBA00009539"/>
    </source>
</evidence>
<evidence type="ECO:0000313" key="13">
    <source>
        <dbReference type="Proteomes" id="UP000194137"/>
    </source>
</evidence>
<dbReference type="PRINTS" id="PR00070">
    <property type="entry name" value="DHFR"/>
</dbReference>
<gene>
    <name evidence="12" type="ORF">CAK95_14595</name>
</gene>
<keyword evidence="5 8" id="KW-0521">NADP</keyword>
<keyword evidence="12" id="KW-0418">Kinase</keyword>
<keyword evidence="4 8" id="KW-0554">One-carbon metabolism</keyword>
<dbReference type="GO" id="GO:0046654">
    <property type="term" value="P:tetrahydrofolate biosynthetic process"/>
    <property type="evidence" value="ECO:0007669"/>
    <property type="project" value="UniProtKB-UniPathway"/>
</dbReference>
<dbReference type="PANTHER" id="PTHR48069:SF3">
    <property type="entry name" value="DIHYDROFOLATE REDUCTASE"/>
    <property type="match status" value="1"/>
</dbReference>
<dbReference type="OrthoDB" id="9804315at2"/>
<reference evidence="12 13" key="1">
    <citation type="submission" date="2017-05" db="EMBL/GenBank/DDBJ databases">
        <title>Full genome sequence of Pseudorhodoplanes sinuspersici.</title>
        <authorList>
            <person name="Dastgheib S.M.M."/>
            <person name="Shavandi M."/>
            <person name="Tirandaz H."/>
        </authorList>
    </citation>
    <scope>NUCLEOTIDE SEQUENCE [LARGE SCALE GENOMIC DNA]</scope>
    <source>
        <strain evidence="12 13">RIPI110</strain>
    </source>
</reference>
<comment type="catalytic activity">
    <reaction evidence="8">
        <text>(6S)-5,6,7,8-tetrahydrofolate + NADP(+) = 7,8-dihydrofolate + NADPH + H(+)</text>
        <dbReference type="Rhea" id="RHEA:15009"/>
        <dbReference type="ChEBI" id="CHEBI:15378"/>
        <dbReference type="ChEBI" id="CHEBI:57451"/>
        <dbReference type="ChEBI" id="CHEBI:57453"/>
        <dbReference type="ChEBI" id="CHEBI:57783"/>
        <dbReference type="ChEBI" id="CHEBI:58349"/>
        <dbReference type="EC" id="1.5.1.3"/>
    </reaction>
</comment>